<keyword evidence="4 11" id="KW-0812">Transmembrane</keyword>
<evidence type="ECO:0000256" key="6">
    <source>
        <dbReference type="ARBA" id="ARBA00023136"/>
    </source>
</evidence>
<dbReference type="EMBL" id="CAJPEX010002317">
    <property type="protein sequence ID" value="CAG0920826.1"/>
    <property type="molecule type" value="Genomic_DNA"/>
</dbReference>
<keyword evidence="7" id="KW-1015">Disulfide bond</keyword>
<dbReference type="GO" id="GO:0005737">
    <property type="term" value="C:cytoplasm"/>
    <property type="evidence" value="ECO:0007669"/>
    <property type="project" value="TreeGrafter"/>
</dbReference>
<keyword evidence="8" id="KW-0675">Receptor</keyword>
<proteinExistence type="inferred from homology"/>
<dbReference type="PANTHER" id="PTHR11923">
    <property type="entry name" value="SCAVENGER RECEPTOR CLASS B TYPE-1 SR-B1"/>
    <property type="match status" value="1"/>
</dbReference>
<dbReference type="InterPro" id="IPR002159">
    <property type="entry name" value="CD36_fam"/>
</dbReference>
<name>A0A7R9BVD5_9CRUS</name>
<evidence type="ECO:0000256" key="11">
    <source>
        <dbReference type="SAM" id="Phobius"/>
    </source>
</evidence>
<dbReference type="InterPro" id="IPR003010">
    <property type="entry name" value="C-N_Hydrolase"/>
</dbReference>
<dbReference type="SUPFAM" id="SSF56317">
    <property type="entry name" value="Carbon-nitrogen hydrolase"/>
    <property type="match status" value="1"/>
</dbReference>
<keyword evidence="14" id="KW-1185">Reference proteome</keyword>
<dbReference type="InterPro" id="IPR045254">
    <property type="entry name" value="Nit1/2_C-N_Hydrolase"/>
</dbReference>
<evidence type="ECO:0000256" key="9">
    <source>
        <dbReference type="ARBA" id="ARBA00023180"/>
    </source>
</evidence>
<reference evidence="13" key="1">
    <citation type="submission" date="2020-11" db="EMBL/GenBank/DDBJ databases">
        <authorList>
            <person name="Tran Van P."/>
        </authorList>
    </citation>
    <scope>NUCLEOTIDE SEQUENCE</scope>
</reference>
<evidence type="ECO:0000256" key="8">
    <source>
        <dbReference type="ARBA" id="ARBA00023170"/>
    </source>
</evidence>
<dbReference type="PRINTS" id="PR01609">
    <property type="entry name" value="CD36FAMILY"/>
</dbReference>
<sequence length="1571" mass="175840">MSGNKLRLALVQMAVGMDKSKNIANAVNWIRKAAVEGGANVVALPEAFNSPYGNEYFAEYAEVIPDGPTTKALSDISKELKIHVIGGSYPEKRGDKLFNTCTVHGPTGDLLTKYSKVHLFDIDIPGKITFKESDSLTSGNCPAAFRLGQSDWRVGLGICYDMRFPDFAVNYANQGCQLLIYPGAFNLTTGPAHWELLCRARAVDNQLFVCAVSPATNEEANYKAWGHSSIVDPWGNVLAKAGHGEELLLVDLDGSSQKFEMVSREVKALIVTGVGAVVTVVAAVLGFYGFPKIVRGELEKELRLDNQGSEGYKNFQETPIEILMKFFLFNITNWDDAEADGKNWKPTVEQLGPYTYVEKRYKENITFINDNNEVEFYQMRVFSFDQERSGPGVTEDDELMIINAPVLGVLEVAIPVLDDSYLASIASMMKDEENAAFLRVKAKEIIFSGTETKFLTKLINFLGTSLGETLSEMLPPLPTDVLVPLGPRTTGFAYYPKNATAEGPFTVYTGKDGFDKYQDFKTFMNQTHLQYWNDKNGTRPEDSCNFVRGTDGTVFKPYMTKSSRPYIYDTSACRPLFLEYEKEVSFRGIDGYRYILATSQFESYETNPDNLCLCIPDESGCMDYGLYNLISCMHIPVYLSMPHFLNGADKYFNAIDGLERDPESHTTFIEVEPFSGIPLRAAKRMQMSFKVNSYNQSSRFPEILKHLPDNVILPIVWIEQSGELSKELADEYQSRIGTPLEILGIVKWVLLGIGILVILVGTALYINAWRRRRTTTPVSHLHNHHWDENAAAVDENGMEDLLATLWEFMPYNSGNNKTAMVSREAKGGIVGGVGAVITIIAAIFAFYGFDNIVKGQLENTLRLDKKDEGYKNFKETPIDVTLRLDKKDEGYKNFKETPIDVVMKFFAFNITNWEDLDTMGQKWRPNLQEVGPYAYVEKRVKGDIKFLSNDEKVEFTQGKTFFFDASQSGPGLTEDDEIYLINAPILGVLDLILPILPPTFLPTIASLMNNEPVNAAFMKGSIKDILFSGAESNFLGGLVTVLENFGSLIEGIPELPPNIIPIPNNKTGFALYPKNGTFEGPFVVYTGKAGLDNYQELVSYQGKPYLEYWKDQLGVPKEERCNIVRGTDGTVFKPYLKKTDKLGIFTTDFTTDTCRVLDTEFTEEVTHLGIDGYRFQVPSYALQSHEVNPDNLCYCYPDESACMGAGVINLVSCMRSIKDILFSGAESNFLGGLVTVLENFGSLIEGIPELPPNIIPIPNNKTGFALYPKNGTFEGPFVVYTGKAGLDNYQELVSYQGKPYLEYWKDQLGVPKEERCNIVRGTDGTVFKPYLKKTDKLGIFTTDWSIGKTSSVFRKRRGAILSEAPTAPVLDTEFIEEVTHLGIDGYRFQVPSYALQSHEVNPDNLCYCYPDESACMGAGVINLVSCMHVPVYLSLPHFLEGDDVYFNAVDGLERKPEIHSTFLDVEPLTGIPLRAAKRIQMNFKLRSYDLNRFPEILKKIPDGMVLPILWVEEYGELNKELADDFKSRIMTPMKAIGIVKWVLLAFGLFLLLVGIALYVWAKRRNSGTSFQ</sequence>
<feature type="transmembrane region" description="Helical" evidence="11">
    <location>
        <begin position="827"/>
        <end position="849"/>
    </location>
</feature>
<evidence type="ECO:0000256" key="4">
    <source>
        <dbReference type="ARBA" id="ARBA00022692"/>
    </source>
</evidence>
<evidence type="ECO:0000256" key="5">
    <source>
        <dbReference type="ARBA" id="ARBA00022989"/>
    </source>
</evidence>
<protein>
    <recommendedName>
        <fullName evidence="10">Sensory neuron membrane protein 2</fullName>
    </recommendedName>
</protein>
<dbReference type="InterPro" id="IPR036526">
    <property type="entry name" value="C-N_Hydrolase_sf"/>
</dbReference>
<dbReference type="GO" id="GO:0016020">
    <property type="term" value="C:membrane"/>
    <property type="evidence" value="ECO:0007669"/>
    <property type="project" value="UniProtKB-SubCell"/>
</dbReference>
<keyword evidence="9" id="KW-0325">Glycoprotein</keyword>
<feature type="domain" description="CN hydrolase" evidence="12">
    <location>
        <begin position="6"/>
        <end position="254"/>
    </location>
</feature>
<feature type="transmembrane region" description="Helical" evidence="11">
    <location>
        <begin position="1538"/>
        <end position="1561"/>
    </location>
</feature>
<feature type="transmembrane region" description="Helical" evidence="11">
    <location>
        <begin position="268"/>
        <end position="290"/>
    </location>
</feature>
<dbReference type="Pfam" id="PF00795">
    <property type="entry name" value="CN_hydrolase"/>
    <property type="match status" value="1"/>
</dbReference>
<evidence type="ECO:0000313" key="14">
    <source>
        <dbReference type="Proteomes" id="UP000678499"/>
    </source>
</evidence>
<dbReference type="GO" id="GO:0005044">
    <property type="term" value="F:scavenger receptor activity"/>
    <property type="evidence" value="ECO:0007669"/>
    <property type="project" value="TreeGrafter"/>
</dbReference>
<dbReference type="Pfam" id="PF01130">
    <property type="entry name" value="CD36"/>
    <property type="match status" value="4"/>
</dbReference>
<dbReference type="Proteomes" id="UP000678499">
    <property type="component" value="Unassembled WGS sequence"/>
</dbReference>
<evidence type="ECO:0000256" key="7">
    <source>
        <dbReference type="ARBA" id="ARBA00023157"/>
    </source>
</evidence>
<dbReference type="EMBL" id="OA884354">
    <property type="protein sequence ID" value="CAD7280674.1"/>
    <property type="molecule type" value="Genomic_DNA"/>
</dbReference>
<evidence type="ECO:0000313" key="13">
    <source>
        <dbReference type="EMBL" id="CAD7280674.1"/>
    </source>
</evidence>
<evidence type="ECO:0000256" key="10">
    <source>
        <dbReference type="ARBA" id="ARBA00040645"/>
    </source>
</evidence>
<dbReference type="PANTHER" id="PTHR11923:SF109">
    <property type="entry name" value="SENSORY NEURON MEMBRANE PROTEIN 2"/>
    <property type="match status" value="1"/>
</dbReference>
<keyword evidence="5 11" id="KW-1133">Transmembrane helix</keyword>
<comment type="subcellular location">
    <subcellularLocation>
        <location evidence="1">Membrane</location>
    </subcellularLocation>
</comment>
<evidence type="ECO:0000256" key="3">
    <source>
        <dbReference type="ARBA" id="ARBA00022606"/>
    </source>
</evidence>
<dbReference type="CDD" id="cd07572">
    <property type="entry name" value="nit"/>
    <property type="match status" value="1"/>
</dbReference>
<keyword evidence="3" id="KW-0716">Sensory transduction</keyword>
<dbReference type="Gene3D" id="3.60.110.10">
    <property type="entry name" value="Carbon-nitrogen hydrolase"/>
    <property type="match status" value="1"/>
</dbReference>
<accession>A0A7R9BVD5</accession>
<dbReference type="PROSITE" id="PS01227">
    <property type="entry name" value="UPF0012"/>
    <property type="match status" value="1"/>
</dbReference>
<keyword evidence="6 11" id="KW-0472">Membrane</keyword>
<evidence type="ECO:0000256" key="2">
    <source>
        <dbReference type="ARBA" id="ARBA00010532"/>
    </source>
</evidence>
<gene>
    <name evidence="13" type="ORF">NMOB1V02_LOCUS8332</name>
</gene>
<dbReference type="OrthoDB" id="10250282at2759"/>
<dbReference type="PROSITE" id="PS50263">
    <property type="entry name" value="CN_HYDROLASE"/>
    <property type="match status" value="1"/>
</dbReference>
<organism evidence="13">
    <name type="scientific">Notodromas monacha</name>
    <dbReference type="NCBI Taxonomy" id="399045"/>
    <lineage>
        <taxon>Eukaryota</taxon>
        <taxon>Metazoa</taxon>
        <taxon>Ecdysozoa</taxon>
        <taxon>Arthropoda</taxon>
        <taxon>Crustacea</taxon>
        <taxon>Oligostraca</taxon>
        <taxon>Ostracoda</taxon>
        <taxon>Podocopa</taxon>
        <taxon>Podocopida</taxon>
        <taxon>Cypridocopina</taxon>
        <taxon>Cypridoidea</taxon>
        <taxon>Cyprididae</taxon>
        <taxon>Notodromas</taxon>
    </lineage>
</organism>
<dbReference type="GO" id="GO:0016811">
    <property type="term" value="F:hydrolase activity, acting on carbon-nitrogen (but not peptide) bonds, in linear amides"/>
    <property type="evidence" value="ECO:0007669"/>
    <property type="project" value="InterPro"/>
</dbReference>
<evidence type="ECO:0000256" key="1">
    <source>
        <dbReference type="ARBA" id="ARBA00004370"/>
    </source>
</evidence>
<dbReference type="InterPro" id="IPR001110">
    <property type="entry name" value="UPF0012_CS"/>
</dbReference>
<feature type="transmembrane region" description="Helical" evidence="11">
    <location>
        <begin position="745"/>
        <end position="766"/>
    </location>
</feature>
<evidence type="ECO:0000259" key="12">
    <source>
        <dbReference type="PROSITE" id="PS50263"/>
    </source>
</evidence>
<comment type="similarity">
    <text evidence="2">Belongs to the CD36 family.</text>
</comment>